<evidence type="ECO:0000313" key="2">
    <source>
        <dbReference type="Proteomes" id="UP001327957"/>
    </source>
</evidence>
<dbReference type="EMBL" id="JASAOK010000002">
    <property type="protein sequence ID" value="KAK6225927.1"/>
    <property type="molecule type" value="Genomic_DNA"/>
</dbReference>
<proteinExistence type="predicted"/>
<evidence type="ECO:0000313" key="1">
    <source>
        <dbReference type="EMBL" id="KAK6225927.1"/>
    </source>
</evidence>
<name>A0AAV9TQP1_9PEZI</name>
<protein>
    <submittedName>
        <fullName evidence="1">Uncharacterized protein</fullName>
    </submittedName>
</protein>
<dbReference type="AlphaFoldDB" id="A0AAV9TQP1"/>
<comment type="caution">
    <text evidence="1">The sequence shown here is derived from an EMBL/GenBank/DDBJ whole genome shotgun (WGS) entry which is preliminary data.</text>
</comment>
<reference evidence="1 2" key="1">
    <citation type="submission" date="2023-04" db="EMBL/GenBank/DDBJ databases">
        <title>Colletotrichum tabacum stain YC1 causing leaf anthracnose on Nicotiana tabacum(L.) cv.</title>
        <authorList>
            <person name="Ji Z."/>
            <person name="Wang M."/>
            <person name="Zhang J."/>
            <person name="Wang N."/>
            <person name="Zhou Z."/>
        </authorList>
    </citation>
    <scope>NUCLEOTIDE SEQUENCE [LARGE SCALE GENOMIC DNA]</scope>
    <source>
        <strain evidence="1 2">YC1</strain>
    </source>
</reference>
<keyword evidence="2" id="KW-1185">Reference proteome</keyword>
<sequence>MASTQDMHPHAGSVPGSKRVIQPHGMWAITINRNTKAVAKNPDGEVHEIPFSKRTIGYGLAFIVKLAGSRDHSHRFVGIHSLLEDLKDFEVRGSSSAVGNPVQDVRILVQLVKKCRTPRAAMPLNLVSNICVGQEFDTLAATTTFLTAEPATIFGVVDAKIVLVEAPPPPADEDYRASVSIRP</sequence>
<gene>
    <name evidence="1" type="ORF">QIS74_01974</name>
</gene>
<organism evidence="1 2">
    <name type="scientific">Colletotrichum tabaci</name>
    <dbReference type="NCBI Taxonomy" id="1209068"/>
    <lineage>
        <taxon>Eukaryota</taxon>
        <taxon>Fungi</taxon>
        <taxon>Dikarya</taxon>
        <taxon>Ascomycota</taxon>
        <taxon>Pezizomycotina</taxon>
        <taxon>Sordariomycetes</taxon>
        <taxon>Hypocreomycetidae</taxon>
        <taxon>Glomerellales</taxon>
        <taxon>Glomerellaceae</taxon>
        <taxon>Colletotrichum</taxon>
        <taxon>Colletotrichum destructivum species complex</taxon>
    </lineage>
</organism>
<accession>A0AAV9TQP1</accession>
<dbReference type="Proteomes" id="UP001327957">
    <property type="component" value="Unassembled WGS sequence"/>
</dbReference>